<evidence type="ECO:0000256" key="1">
    <source>
        <dbReference type="SAM" id="MobiDB-lite"/>
    </source>
</evidence>
<feature type="domain" description="Protein kinase" evidence="2">
    <location>
        <begin position="240"/>
        <end position="514"/>
    </location>
</feature>
<dbReference type="Pfam" id="PF07714">
    <property type="entry name" value="PK_Tyr_Ser-Thr"/>
    <property type="match status" value="1"/>
</dbReference>
<accession>A0A6J1H425</accession>
<dbReference type="Gene3D" id="1.10.510.10">
    <property type="entry name" value="Transferase(Phosphotransferase) domain 1"/>
    <property type="match status" value="1"/>
</dbReference>
<name>A0A6J1H425_CUCMO</name>
<proteinExistence type="predicted"/>
<dbReference type="InterPro" id="IPR011009">
    <property type="entry name" value="Kinase-like_dom_sf"/>
</dbReference>
<keyword evidence="3" id="KW-1185">Reference proteome</keyword>
<dbReference type="InterPro" id="IPR000719">
    <property type="entry name" value="Prot_kinase_dom"/>
</dbReference>
<dbReference type="SUPFAM" id="SSF56112">
    <property type="entry name" value="Protein kinase-like (PK-like)"/>
    <property type="match status" value="1"/>
</dbReference>
<feature type="compositionally biased region" description="Low complexity" evidence="1">
    <location>
        <begin position="661"/>
        <end position="671"/>
    </location>
</feature>
<dbReference type="GeneID" id="111459417"/>
<dbReference type="FunFam" id="1.10.510.10:FF:000778">
    <property type="entry name" value="Kinase family protein"/>
    <property type="match status" value="1"/>
</dbReference>
<evidence type="ECO:0000313" key="3">
    <source>
        <dbReference type="Proteomes" id="UP000504609"/>
    </source>
</evidence>
<evidence type="ECO:0000313" key="5">
    <source>
        <dbReference type="RefSeq" id="XP_022958085.1"/>
    </source>
</evidence>
<dbReference type="PANTHER" id="PTHR44329:SF260">
    <property type="entry name" value="PROTEIN KINASE DOMAIN-CONTAINING PROTEIN"/>
    <property type="match status" value="1"/>
</dbReference>
<evidence type="ECO:0000259" key="2">
    <source>
        <dbReference type="PROSITE" id="PS50011"/>
    </source>
</evidence>
<sequence>MEQFRRIGEVLGSLKALMVLQDDIQFNRRQCCLLYDLFSLAFDTIAGEIRDNLKVEEKNTKWKALEQPLRELHKVFKEGELYIKHSLDSKDWWAKLISFHQNKDCIEFHIHNLLSCFPAVIEAIETAGEISGLDQDEMQKRRLILVRKYDMEWNDLKLFHWRYGKQYLVPREIRNRLLCVWREDRWLMAEALKEKISSLGAAGSKNEQRLGEFLIKKLNNSEPLNAKLFPSSILLGTKDYQVRRRLEGGQYKEVQWFGESFGLRQFIAETEQTNSEVQTLLSLSHPNILQCLCGFLDDEKKEFFLIMDMVSKDLSSYMKDNNGARRKILFPLHVSVDIMLQIARGMEYLHSQLMYHGDLNPSNVFMKPRNSSEGSYLVKVAGFGLPSVKNSSPRNSTNQIETDPFIWHAPEVMAEQEQNDPGTVTSFKKTEKADVYSYGMLCFELLTGKVPFEDGHLQGEKMSRNIRAGERPLFPFPTPKYLVNITKRCWHSDPSQRPSFSSICRILRQVKKFIAMTNPESNELELQTPNVDYCDVEAGVARKFCLDGVGDLCSVSYIPFQMFAHRLAEKEKTSPSKAKAWDSASDAVSISKDDWASICRDDTASVVEDPFTTIPASDTRSTFSDRRSVYSEAPPKKMGTMRKHPDTKIRKGIGTPETKARVTPRTPSRITSRPRDLKTNRDVLLPFSSPLSKGRRRPNGHVSDSEAR</sequence>
<dbReference type="PROSITE" id="PS50011">
    <property type="entry name" value="PROTEIN_KINASE_DOM"/>
    <property type="match status" value="1"/>
</dbReference>
<feature type="region of interest" description="Disordered" evidence="1">
    <location>
        <begin position="611"/>
        <end position="708"/>
    </location>
</feature>
<dbReference type="Proteomes" id="UP000504609">
    <property type="component" value="Unplaced"/>
</dbReference>
<dbReference type="Pfam" id="PF06760">
    <property type="entry name" value="DUF1221"/>
    <property type="match status" value="1"/>
</dbReference>
<gene>
    <name evidence="4 5" type="primary">LOC111459417</name>
</gene>
<dbReference type="GO" id="GO:0004674">
    <property type="term" value="F:protein serine/threonine kinase activity"/>
    <property type="evidence" value="ECO:0007669"/>
    <property type="project" value="TreeGrafter"/>
</dbReference>
<dbReference type="GO" id="GO:0005524">
    <property type="term" value="F:ATP binding"/>
    <property type="evidence" value="ECO:0007669"/>
    <property type="project" value="InterPro"/>
</dbReference>
<organism evidence="3 4">
    <name type="scientific">Cucurbita moschata</name>
    <name type="common">Winter crookneck squash</name>
    <name type="synonym">Cucurbita pepo var. moschata</name>
    <dbReference type="NCBI Taxonomy" id="3662"/>
    <lineage>
        <taxon>Eukaryota</taxon>
        <taxon>Viridiplantae</taxon>
        <taxon>Streptophyta</taxon>
        <taxon>Embryophyta</taxon>
        <taxon>Tracheophyta</taxon>
        <taxon>Spermatophyta</taxon>
        <taxon>Magnoliopsida</taxon>
        <taxon>eudicotyledons</taxon>
        <taxon>Gunneridae</taxon>
        <taxon>Pentapetalae</taxon>
        <taxon>rosids</taxon>
        <taxon>fabids</taxon>
        <taxon>Cucurbitales</taxon>
        <taxon>Cucurbitaceae</taxon>
        <taxon>Cucurbiteae</taxon>
        <taxon>Cucurbita</taxon>
    </lineage>
</organism>
<protein>
    <submittedName>
        <fullName evidence="4 5">Tyrosine-protein kinase ABL1-like</fullName>
    </submittedName>
</protein>
<dbReference type="RefSeq" id="XP_022958085.1">
    <property type="nucleotide sequence ID" value="XM_023102317.1"/>
</dbReference>
<reference evidence="4 5" key="1">
    <citation type="submission" date="2025-04" db="UniProtKB">
        <authorList>
            <consortium name="RefSeq"/>
        </authorList>
    </citation>
    <scope>IDENTIFICATION</scope>
    <source>
        <tissue evidence="4 5">Young leaves</tissue>
    </source>
</reference>
<dbReference type="RefSeq" id="XP_022958084.1">
    <property type="nucleotide sequence ID" value="XM_023102316.1"/>
</dbReference>
<evidence type="ECO:0000313" key="4">
    <source>
        <dbReference type="RefSeq" id="XP_022958084.1"/>
    </source>
</evidence>
<dbReference type="InterPro" id="IPR010632">
    <property type="entry name" value="DUF1221"/>
</dbReference>
<dbReference type="InterPro" id="IPR001245">
    <property type="entry name" value="Ser-Thr/Tyr_kinase_cat_dom"/>
</dbReference>
<dbReference type="InterPro" id="IPR051681">
    <property type="entry name" value="Ser/Thr_Kinases-Pseudokinases"/>
</dbReference>
<dbReference type="KEGG" id="cmos:111459417"/>
<dbReference type="AlphaFoldDB" id="A0A6J1H425"/>
<dbReference type="PANTHER" id="PTHR44329">
    <property type="entry name" value="SERINE/THREONINE-PROTEIN KINASE TNNI3K-RELATED"/>
    <property type="match status" value="1"/>
</dbReference>